<dbReference type="VEuPathDB" id="TriTrypDB:TCDM_08037"/>
<feature type="region of interest" description="Disordered" evidence="1">
    <location>
        <begin position="240"/>
        <end position="259"/>
    </location>
</feature>
<dbReference type="VEuPathDB" id="TriTrypDB:TCSYLVIO_005494"/>
<dbReference type="VEuPathDB" id="TriTrypDB:BCY84_08539"/>
<comment type="caution">
    <text evidence="2">The sequence shown here is derived from an EMBL/GenBank/DDBJ whole genome shotgun (WGS) entry which is preliminary data.</text>
</comment>
<dbReference type="Proteomes" id="UP000246121">
    <property type="component" value="Unassembled WGS sequence"/>
</dbReference>
<protein>
    <submittedName>
        <fullName evidence="2">Uncharacterized protein</fullName>
    </submittedName>
</protein>
<proteinExistence type="predicted"/>
<name>A0A2V2UI01_TRYCR</name>
<sequence>MEQTRQGVASDTVESSSSSLVLSVADAWAGIRAYFMEVQAAVEDVALAEIADRLPHVTHSLEVIRKALLQERSQMMQTGFVPQVRKVDTYCASSVSSKSDVLISLQRPSFKNPNSSSHFGSKTCTDGVWRLPPCYTFLWDEPLLTSHEEENAVDEEEISPIGDIFLFSLCQFAKHDDPPGARRIILWFLARLLSEGDLPCLPYRGDPPRSLLQMFPGNTVVPLVDMLRQVAARLRPKTVGKEDTMGMSSTSNTRESNTDAMEEEREALLNLLCALTERMEQVPALAMFFVPEAVTDAKEEVDLETNPESPPTVGSFFSILHELLVYATIRGEFVHPNKQQTLYQLALRGLLSLAKCPDPAIQDYVKKQTAVASVTLMGARTTLLTLCTVPYNDDTNAQLTYLSELLRFWSQLILLSPAVSEAWGVEAMIESSFVHGALVPLFCSAEEKVYAAAALVTARTVRFVGRSPSFYVSAVTRALLGTHIDRLSGNPMRLTVTPKERLPSLPSTVTLLEYVLLPHLAIPSDEDWSCTEVTLYLLDTIALYEPVLFMEFALSLSISTLAEVYVEALQRALQSEPKNAYGKSTTSTSDGDDTSVTNSSPDKARNAEYLQHLTSELELSAAETSPYLDVTECFSARLRAPRGIMLWTNAETIAEEILSRLLLVESHVPACILEKRQRIMNRSCRGVDEEFFESVLEGSGHSQTLQETSFASMDNQAAKKESNNIWFHIGVHQSPLVERLCEITSKMLIIPSIVCSLLTQLWSTICVLPDFRVLYTLMDSRYGQLRQALFKLRDTIDEGLQHDENVAFALASAAAAVAAKTNMNTELVDVGSQNKLLAESNLSIGSIHTTASHLYTRTYLYFQFIQLGKSLCWVRDIVEQEFPNQELLVALKKHRHFLEACACVEAFRMELDAAIGHVALSHSLMCIKTGKEHAKRNLHDI</sequence>
<dbReference type="VEuPathDB" id="TriTrypDB:C3747_9g72"/>
<evidence type="ECO:0000313" key="2">
    <source>
        <dbReference type="EMBL" id="PWU83825.1"/>
    </source>
</evidence>
<dbReference type="EMBL" id="PRFA01000281">
    <property type="protein sequence ID" value="PWU83825.1"/>
    <property type="molecule type" value="Genomic_DNA"/>
</dbReference>
<dbReference type="VEuPathDB" id="TriTrypDB:Tc_MARK_4159"/>
<gene>
    <name evidence="2" type="ORF">C4B63_281g12</name>
</gene>
<dbReference type="VEuPathDB" id="TriTrypDB:TcBrA4_0057510"/>
<accession>A0A2V2UI01</accession>
<dbReference type="VEuPathDB" id="TriTrypDB:C4B63_281g12"/>
<feature type="region of interest" description="Disordered" evidence="1">
    <location>
        <begin position="577"/>
        <end position="603"/>
    </location>
</feature>
<dbReference type="AlphaFoldDB" id="A0A2V2UI01"/>
<dbReference type="VEuPathDB" id="TriTrypDB:ECC02_007529"/>
<organism evidence="2 3">
    <name type="scientific">Trypanosoma cruzi</name>
    <dbReference type="NCBI Taxonomy" id="5693"/>
    <lineage>
        <taxon>Eukaryota</taxon>
        <taxon>Discoba</taxon>
        <taxon>Euglenozoa</taxon>
        <taxon>Kinetoplastea</taxon>
        <taxon>Metakinetoplastina</taxon>
        <taxon>Trypanosomatida</taxon>
        <taxon>Trypanosomatidae</taxon>
        <taxon>Trypanosoma</taxon>
        <taxon>Schizotrypanum</taxon>
    </lineage>
</organism>
<evidence type="ECO:0000256" key="1">
    <source>
        <dbReference type="SAM" id="MobiDB-lite"/>
    </source>
</evidence>
<dbReference type="VEuPathDB" id="TriTrypDB:TcCLB.510225.40"/>
<dbReference type="VEuPathDB" id="TriTrypDB:TcYC6_0073940"/>
<dbReference type="VEuPathDB" id="TriTrypDB:TcCL_NonESM01393"/>
<feature type="compositionally biased region" description="Polar residues" evidence="1">
    <location>
        <begin position="246"/>
        <end position="259"/>
    </location>
</feature>
<dbReference type="VEuPathDB" id="TriTrypDB:TcG_01727"/>
<feature type="compositionally biased region" description="Low complexity" evidence="1">
    <location>
        <begin position="584"/>
        <end position="600"/>
    </location>
</feature>
<evidence type="ECO:0000313" key="3">
    <source>
        <dbReference type="Proteomes" id="UP000246121"/>
    </source>
</evidence>
<dbReference type="VEuPathDB" id="TriTrypDB:TcCLB.506369.40"/>
<reference evidence="2 3" key="1">
    <citation type="journal article" date="2018" name="Microb. Genom.">
        <title>Expanding an expanded genome: long-read sequencing of Trypanosoma cruzi.</title>
        <authorList>
            <person name="Berna L."/>
            <person name="Rodriguez M."/>
            <person name="Chiribao M.L."/>
            <person name="Parodi-Talice A."/>
            <person name="Pita S."/>
            <person name="Rijo G."/>
            <person name="Alvarez-Valin F."/>
            <person name="Robello C."/>
        </authorList>
    </citation>
    <scope>NUCLEOTIDE SEQUENCE [LARGE SCALE GENOMIC DNA]</scope>
    <source>
        <strain evidence="2 3">Dm28c</strain>
    </source>
</reference>